<name>A0ACC1RZ75_9APHY</name>
<evidence type="ECO:0000313" key="2">
    <source>
        <dbReference type="Proteomes" id="UP001148662"/>
    </source>
</evidence>
<keyword evidence="2" id="KW-1185">Reference proteome</keyword>
<dbReference type="Proteomes" id="UP001148662">
    <property type="component" value="Unassembled WGS sequence"/>
</dbReference>
<sequence length="227" mass="24939">MTKTLTLAICLFPEVTALDYMGPMELFAFISPPTTASKFIPADMKPAVHFAPTYLYISKEHIPTQSGVRIVPEKTYEEVTEQFDIIMVPGSGVGTRPENCPPILDEFVRKQAPKAKYVLSVCTGAEVLARAGVLKGKKATTNKAAFRRIEGQTRDLGVTWVAKARWVVDGNVWTSSGVTAGTDMALAFLDHMVGDEIANFVRGNVELSLHKQDDDEFATFWGLVPKN</sequence>
<evidence type="ECO:0000313" key="1">
    <source>
        <dbReference type="EMBL" id="KAJ3528597.1"/>
    </source>
</evidence>
<reference evidence="1" key="1">
    <citation type="submission" date="2022-07" db="EMBL/GenBank/DDBJ databases">
        <title>Genome Sequence of Phlebia brevispora.</title>
        <authorList>
            <person name="Buettner E."/>
        </authorList>
    </citation>
    <scope>NUCLEOTIDE SEQUENCE</scope>
    <source>
        <strain evidence="1">MPL23</strain>
    </source>
</reference>
<protein>
    <submittedName>
        <fullName evidence="1">Uncharacterized protein</fullName>
    </submittedName>
</protein>
<accession>A0ACC1RZ75</accession>
<gene>
    <name evidence="1" type="ORF">NM688_g7976</name>
</gene>
<organism evidence="1 2">
    <name type="scientific">Phlebia brevispora</name>
    <dbReference type="NCBI Taxonomy" id="194682"/>
    <lineage>
        <taxon>Eukaryota</taxon>
        <taxon>Fungi</taxon>
        <taxon>Dikarya</taxon>
        <taxon>Basidiomycota</taxon>
        <taxon>Agaricomycotina</taxon>
        <taxon>Agaricomycetes</taxon>
        <taxon>Polyporales</taxon>
        <taxon>Meruliaceae</taxon>
        <taxon>Phlebia</taxon>
    </lineage>
</organism>
<dbReference type="EMBL" id="JANHOG010002008">
    <property type="protein sequence ID" value="KAJ3528597.1"/>
    <property type="molecule type" value="Genomic_DNA"/>
</dbReference>
<comment type="caution">
    <text evidence="1">The sequence shown here is derived from an EMBL/GenBank/DDBJ whole genome shotgun (WGS) entry which is preliminary data.</text>
</comment>
<proteinExistence type="predicted"/>